<dbReference type="EMBL" id="AP024483">
    <property type="protein sequence ID" value="BCS83464.1"/>
    <property type="molecule type" value="Genomic_DNA"/>
</dbReference>
<dbReference type="GeneID" id="80558669"/>
<keyword evidence="1" id="KW-0540">Nuclease</keyword>
<evidence type="ECO:0000313" key="1">
    <source>
        <dbReference type="EMBL" id="BCS83464.1"/>
    </source>
</evidence>
<proteinExistence type="predicted"/>
<keyword evidence="2" id="KW-1185">Reference proteome</keyword>
<sequence>MNTNNNDLLCKDFACMICHERSFASSPYSKYWSIINKHKPRDISKTSINAYYLHCDKCNHDVACVLRNVTTDNWCGICNSTMLCSNNNCRTCFYKSFASDLRSKFWSKDNVTEPRLTHKFLTKYVIFDCSKCKTQCNFRLACLSSNPDHKILCSNCITNNKQVQTRVLSKETTEKQSHEQRLKSLTVNTISINKHQNTMPSISKNFANQILKDLDHIILLVNNKDPKELLKYLNSNK</sequence>
<name>A0ABM7NTH2_9VIRU</name>
<organism evidence="1 2">
    <name type="scientific">Cotonvirus japonicus</name>
    <dbReference type="NCBI Taxonomy" id="2811091"/>
    <lineage>
        <taxon>Viruses</taxon>
        <taxon>Varidnaviria</taxon>
        <taxon>Bamfordvirae</taxon>
        <taxon>Nucleocytoviricota</taxon>
        <taxon>Megaviricetes</taxon>
        <taxon>Imitervirales</taxon>
        <taxon>Mimiviridae</taxon>
        <taxon>Megamimivirinae</taxon>
        <taxon>Cotonvirus</taxon>
        <taxon>Cotonvirus japonicum</taxon>
    </lineage>
</organism>
<dbReference type="Proteomes" id="UP001321479">
    <property type="component" value="Segment"/>
</dbReference>
<evidence type="ECO:0000313" key="2">
    <source>
        <dbReference type="Proteomes" id="UP001321479"/>
    </source>
</evidence>
<keyword evidence="1" id="KW-0255">Endonuclease</keyword>
<reference evidence="1 2" key="1">
    <citation type="submission" date="2021-02" db="EMBL/GenBank/DDBJ databases">
        <title>Cotonvirus japonicus, which uses Golgi apparatus of host cells for its virion factory, phylogenetically links tailed tupanvirus and icosahedral mimivirus.</title>
        <authorList>
            <person name="Takahashi H."/>
            <person name="Fukaya S."/>
            <person name="Song C."/>
            <person name="Murata K."/>
            <person name="Takemura M."/>
        </authorList>
    </citation>
    <scope>NUCLEOTIDE SEQUENCE [LARGE SCALE GENOMIC DNA]</scope>
</reference>
<dbReference type="GO" id="GO:0004519">
    <property type="term" value="F:endonuclease activity"/>
    <property type="evidence" value="ECO:0007669"/>
    <property type="project" value="UniProtKB-KW"/>
</dbReference>
<keyword evidence="1" id="KW-0378">Hydrolase</keyword>
<protein>
    <submittedName>
        <fullName evidence="1">Restriction endonuclease</fullName>
    </submittedName>
</protein>
<dbReference type="RefSeq" id="YP_010842072.1">
    <property type="nucleotide sequence ID" value="NC_079139.1"/>
</dbReference>
<accession>A0ABM7NTH2</accession>